<gene>
    <name evidence="2" type="ORF">TDIB3V08_LOCUS10376</name>
</gene>
<evidence type="ECO:0000256" key="1">
    <source>
        <dbReference type="SAM" id="MobiDB-lite"/>
    </source>
</evidence>
<protein>
    <submittedName>
        <fullName evidence="2">Uncharacterized protein</fullName>
    </submittedName>
</protein>
<sequence length="157" mass="17188">MPDLLVSLTNAGQINTSRGDLASSCGRRSFVLFNVFLTHIIILVQFSTTRYNLPSTHAEASQLLNSVYSGQVAIRGIYFRLSSKLSGGTAVFHGFWNSPEGPGDDSSTVMSTDRKGGGGGGVKEARERGREKERSEEKKKMLSQPSKTEEEKKKEET</sequence>
<dbReference type="AlphaFoldDB" id="A0A7R8VVF7"/>
<feature type="compositionally biased region" description="Basic and acidic residues" evidence="1">
    <location>
        <begin position="123"/>
        <end position="140"/>
    </location>
</feature>
<accession>A0A7R8VVF7</accession>
<evidence type="ECO:0000313" key="2">
    <source>
        <dbReference type="EMBL" id="CAD7204215.1"/>
    </source>
</evidence>
<name>A0A7R8VVF7_TIMDO</name>
<reference evidence="2" key="1">
    <citation type="submission" date="2020-11" db="EMBL/GenBank/DDBJ databases">
        <authorList>
            <person name="Tran Van P."/>
        </authorList>
    </citation>
    <scope>NUCLEOTIDE SEQUENCE</scope>
</reference>
<feature type="compositionally biased region" description="Basic and acidic residues" evidence="1">
    <location>
        <begin position="147"/>
        <end position="157"/>
    </location>
</feature>
<organism evidence="2">
    <name type="scientific">Timema douglasi</name>
    <name type="common">Walking stick</name>
    <dbReference type="NCBI Taxonomy" id="61478"/>
    <lineage>
        <taxon>Eukaryota</taxon>
        <taxon>Metazoa</taxon>
        <taxon>Ecdysozoa</taxon>
        <taxon>Arthropoda</taxon>
        <taxon>Hexapoda</taxon>
        <taxon>Insecta</taxon>
        <taxon>Pterygota</taxon>
        <taxon>Neoptera</taxon>
        <taxon>Polyneoptera</taxon>
        <taxon>Phasmatodea</taxon>
        <taxon>Timematodea</taxon>
        <taxon>Timematoidea</taxon>
        <taxon>Timematidae</taxon>
        <taxon>Timema</taxon>
    </lineage>
</organism>
<proteinExistence type="predicted"/>
<feature type="region of interest" description="Disordered" evidence="1">
    <location>
        <begin position="96"/>
        <end position="157"/>
    </location>
</feature>
<dbReference type="EMBL" id="OA571852">
    <property type="protein sequence ID" value="CAD7204215.1"/>
    <property type="molecule type" value="Genomic_DNA"/>
</dbReference>